<protein>
    <submittedName>
        <fullName evidence="3">Dihydroorotase</fullName>
    </submittedName>
</protein>
<evidence type="ECO:0000256" key="1">
    <source>
        <dbReference type="ARBA" id="ARBA00022975"/>
    </source>
</evidence>
<dbReference type="CDD" id="cd01317">
    <property type="entry name" value="DHOase_IIa"/>
    <property type="match status" value="1"/>
</dbReference>
<dbReference type="SUPFAM" id="SSF51338">
    <property type="entry name" value="Composite domain of metallo-dependent hydrolases"/>
    <property type="match status" value="1"/>
</dbReference>
<feature type="domain" description="Dihydroorotase catalytic" evidence="2">
    <location>
        <begin position="73"/>
        <end position="256"/>
    </location>
</feature>
<dbReference type="InterPro" id="IPR011059">
    <property type="entry name" value="Metal-dep_hydrolase_composite"/>
</dbReference>
<dbReference type="InterPro" id="IPR024403">
    <property type="entry name" value="DHOase_cat"/>
</dbReference>
<evidence type="ECO:0000313" key="4">
    <source>
        <dbReference type="Proteomes" id="UP001501337"/>
    </source>
</evidence>
<dbReference type="Proteomes" id="UP001501337">
    <property type="component" value="Unassembled WGS sequence"/>
</dbReference>
<sequence>MNKAIFRKRGSDAVVRSAPDSIRAASIETGLQLQRVRVWHDDHLAEIASLHVPELLEAPAFGLTEDSQHEYWLLPGLIDLSSAFREPGFEHQGTIDSESRAALAGGFTTVCCPPSTDPVNDSPAVTRLILEQAGLAGLIKVLPIAAMTAGLGGDVLADMCALKQAGCVAVTNLRAPVKNSLVLRRCFEYARSHDICVLAVPEDAALGAYGVASESDLSSKIGLPGVPEVAETLAVSSLLILAEDTGVRLHLSQISCGRSVEMIAAAKQRGLAVTADVALANLLLNDRCVASFNPVFRVQPPLRSEADRLALLKGLEDGVIDAITTHHEPVDEASKLAPFAEAQPGMSLLEVAVPLLMGLSAAGELRPETWIAALSSGPRRVLGDASTNAAVPPDLVLVDTDAEWRPQAGELYSKGKNCPWLGQALSGRVIATIVDGRILYQLDGV</sequence>
<gene>
    <name evidence="3" type="ORF">GCM10022278_22480</name>
</gene>
<comment type="caution">
    <text evidence="3">The sequence shown here is derived from an EMBL/GenBank/DDBJ whole genome shotgun (WGS) entry which is preliminary data.</text>
</comment>
<dbReference type="PANTHER" id="PTHR43668">
    <property type="entry name" value="ALLANTOINASE"/>
    <property type="match status" value="1"/>
</dbReference>
<dbReference type="PANTHER" id="PTHR43668:SF2">
    <property type="entry name" value="ALLANTOINASE"/>
    <property type="match status" value="1"/>
</dbReference>
<proteinExistence type="predicted"/>
<keyword evidence="1" id="KW-0665">Pyrimidine biosynthesis</keyword>
<reference evidence="4" key="1">
    <citation type="journal article" date="2019" name="Int. J. Syst. Evol. Microbiol.">
        <title>The Global Catalogue of Microorganisms (GCM) 10K type strain sequencing project: providing services to taxonomists for standard genome sequencing and annotation.</title>
        <authorList>
            <consortium name="The Broad Institute Genomics Platform"/>
            <consortium name="The Broad Institute Genome Sequencing Center for Infectious Disease"/>
            <person name="Wu L."/>
            <person name="Ma J."/>
        </authorList>
    </citation>
    <scope>NUCLEOTIDE SEQUENCE [LARGE SCALE GENOMIC DNA]</scope>
    <source>
        <strain evidence="4">JCM 17555</strain>
    </source>
</reference>
<dbReference type="RefSeq" id="WP_344806323.1">
    <property type="nucleotide sequence ID" value="NZ_BAABBO010000009.1"/>
</dbReference>
<dbReference type="Gene3D" id="3.20.20.140">
    <property type="entry name" value="Metal-dependent hydrolases"/>
    <property type="match status" value="1"/>
</dbReference>
<keyword evidence="4" id="KW-1185">Reference proteome</keyword>
<organism evidence="3 4">
    <name type="scientific">Allohahella marinimesophila</name>
    <dbReference type="NCBI Taxonomy" id="1054972"/>
    <lineage>
        <taxon>Bacteria</taxon>
        <taxon>Pseudomonadati</taxon>
        <taxon>Pseudomonadota</taxon>
        <taxon>Gammaproteobacteria</taxon>
        <taxon>Oceanospirillales</taxon>
        <taxon>Hahellaceae</taxon>
        <taxon>Allohahella</taxon>
    </lineage>
</organism>
<name>A0ABP7PGJ3_9GAMM</name>
<accession>A0ABP7PGJ3</accession>
<dbReference type="NCBIfam" id="TIGR00857">
    <property type="entry name" value="pyrC_multi"/>
    <property type="match status" value="1"/>
</dbReference>
<dbReference type="InterPro" id="IPR050138">
    <property type="entry name" value="DHOase/Allantoinase_Hydrolase"/>
</dbReference>
<dbReference type="Gene3D" id="2.30.40.10">
    <property type="entry name" value="Urease, subunit C, domain 1"/>
    <property type="match status" value="1"/>
</dbReference>
<evidence type="ECO:0000313" key="3">
    <source>
        <dbReference type="EMBL" id="GAA3964166.1"/>
    </source>
</evidence>
<dbReference type="EMBL" id="BAABBO010000009">
    <property type="protein sequence ID" value="GAA3964166.1"/>
    <property type="molecule type" value="Genomic_DNA"/>
</dbReference>
<dbReference type="InterPro" id="IPR004722">
    <property type="entry name" value="DHOase"/>
</dbReference>
<dbReference type="Pfam" id="PF12890">
    <property type="entry name" value="DHOase"/>
    <property type="match status" value="1"/>
</dbReference>
<evidence type="ECO:0000259" key="2">
    <source>
        <dbReference type="Pfam" id="PF12890"/>
    </source>
</evidence>
<dbReference type="InterPro" id="IPR032466">
    <property type="entry name" value="Metal_Hydrolase"/>
</dbReference>
<dbReference type="SUPFAM" id="SSF51556">
    <property type="entry name" value="Metallo-dependent hydrolases"/>
    <property type="match status" value="1"/>
</dbReference>